<evidence type="ECO:0000313" key="3">
    <source>
        <dbReference type="Proteomes" id="UP000266841"/>
    </source>
</evidence>
<proteinExistence type="predicted"/>
<dbReference type="EMBL" id="AGNL01004787">
    <property type="protein sequence ID" value="EJK73135.1"/>
    <property type="molecule type" value="Genomic_DNA"/>
</dbReference>
<protein>
    <submittedName>
        <fullName evidence="2">Uncharacterized protein</fullName>
    </submittedName>
</protein>
<organism evidence="2 3">
    <name type="scientific">Thalassiosira oceanica</name>
    <name type="common">Marine diatom</name>
    <dbReference type="NCBI Taxonomy" id="159749"/>
    <lineage>
        <taxon>Eukaryota</taxon>
        <taxon>Sar</taxon>
        <taxon>Stramenopiles</taxon>
        <taxon>Ochrophyta</taxon>
        <taxon>Bacillariophyta</taxon>
        <taxon>Coscinodiscophyceae</taxon>
        <taxon>Thalassiosirophycidae</taxon>
        <taxon>Thalassiosirales</taxon>
        <taxon>Thalassiosiraceae</taxon>
        <taxon>Thalassiosira</taxon>
    </lineage>
</organism>
<reference evidence="2 3" key="1">
    <citation type="journal article" date="2012" name="Genome Biol.">
        <title>Genome and low-iron response of an oceanic diatom adapted to chronic iron limitation.</title>
        <authorList>
            <person name="Lommer M."/>
            <person name="Specht M."/>
            <person name="Roy A.S."/>
            <person name="Kraemer L."/>
            <person name="Andreson R."/>
            <person name="Gutowska M.A."/>
            <person name="Wolf J."/>
            <person name="Bergner S.V."/>
            <person name="Schilhabel M.B."/>
            <person name="Klostermeier U.C."/>
            <person name="Beiko R.G."/>
            <person name="Rosenstiel P."/>
            <person name="Hippler M."/>
            <person name="Laroche J."/>
        </authorList>
    </citation>
    <scope>NUCLEOTIDE SEQUENCE [LARGE SCALE GENOMIC DNA]</scope>
    <source>
        <strain evidence="2 3">CCMP1005</strain>
    </source>
</reference>
<gene>
    <name evidence="2" type="ORF">THAOC_05259</name>
</gene>
<dbReference type="Proteomes" id="UP000266841">
    <property type="component" value="Unassembled WGS sequence"/>
</dbReference>
<comment type="caution">
    <text evidence="2">The sequence shown here is derived from an EMBL/GenBank/DDBJ whole genome shotgun (WGS) entry which is preliminary data.</text>
</comment>
<accession>K0T623</accession>
<evidence type="ECO:0000256" key="1">
    <source>
        <dbReference type="SAM" id="MobiDB-lite"/>
    </source>
</evidence>
<feature type="compositionally biased region" description="Polar residues" evidence="1">
    <location>
        <begin position="48"/>
        <end position="57"/>
    </location>
</feature>
<keyword evidence="3" id="KW-1185">Reference proteome</keyword>
<dbReference type="AlphaFoldDB" id="K0T623"/>
<feature type="region of interest" description="Disordered" evidence="1">
    <location>
        <begin position="48"/>
        <end position="84"/>
    </location>
</feature>
<sequence>MRRRTDGESEGVYNNLYGIRGMMPSASRQCVSVDGLLRHPYAVESLLSNNMIEQTTPAEAASGPDGDDNGPGSEPPPRDRFRYV</sequence>
<name>K0T623_THAOC</name>
<evidence type="ECO:0000313" key="2">
    <source>
        <dbReference type="EMBL" id="EJK73135.1"/>
    </source>
</evidence>